<evidence type="ECO:0000313" key="2">
    <source>
        <dbReference type="Proteomes" id="UP000239415"/>
    </source>
</evidence>
<proteinExistence type="predicted"/>
<dbReference type="AlphaFoldDB" id="A0A2T0JSB9"/>
<dbReference type="Proteomes" id="UP000239415">
    <property type="component" value="Unassembled WGS sequence"/>
</dbReference>
<name>A0A2T0JSB9_9ACTN</name>
<dbReference type="RefSeq" id="WP_106330322.1">
    <property type="nucleotide sequence ID" value="NZ_BOMO01000166.1"/>
</dbReference>
<gene>
    <name evidence="1" type="ORF">CLV67_1339</name>
</gene>
<protein>
    <submittedName>
        <fullName evidence="1">Uncharacterized protein</fullName>
    </submittedName>
</protein>
<keyword evidence="2" id="KW-1185">Reference proteome</keyword>
<dbReference type="EMBL" id="PVMZ01000033">
    <property type="protein sequence ID" value="PRX10529.1"/>
    <property type="molecule type" value="Genomic_DNA"/>
</dbReference>
<accession>A0A2T0JSB9</accession>
<reference evidence="1 2" key="1">
    <citation type="submission" date="2018-03" db="EMBL/GenBank/DDBJ databases">
        <title>Genomic Encyclopedia of Archaeal and Bacterial Type Strains, Phase II (KMG-II): from individual species to whole genera.</title>
        <authorList>
            <person name="Goeker M."/>
        </authorList>
    </citation>
    <scope>NUCLEOTIDE SEQUENCE [LARGE SCALE GENOMIC DNA]</scope>
    <source>
        <strain evidence="1 2">DSM 43146</strain>
    </source>
</reference>
<evidence type="ECO:0000313" key="1">
    <source>
        <dbReference type="EMBL" id="PRX10529.1"/>
    </source>
</evidence>
<sequence>MPHTSDRRRRAQRCNITGEPARLAVTGLPTRNETIAMSPGQKALQSALMRVFANQGQHAWDPLRGRRLAGLFDYYGTWISPQPDRVVMAATVAHRLCGYLLPYTDPDEQHPRCAGIPGLRLRAYTTYGYELVHLPTNTPVEIHDDQSRCSPRFREEVLRTERRMHRGEEERTFRPVWREPALTGLEQRWASVWQLQPHTEITSALFCIQPVFLHDPAGPTHSAGNWARHLQLACSPAPDTPSVLTWCDGLQPGRIAEYLETLALISPGIARIDAAGPNYATLTLGRASIEMHRRHLCTQCHLDKAFTPTRPDPAAA</sequence>
<dbReference type="OrthoDB" id="7177610at2"/>
<organism evidence="1 2">
    <name type="scientific">Actinoplanes italicus</name>
    <dbReference type="NCBI Taxonomy" id="113567"/>
    <lineage>
        <taxon>Bacteria</taxon>
        <taxon>Bacillati</taxon>
        <taxon>Actinomycetota</taxon>
        <taxon>Actinomycetes</taxon>
        <taxon>Micromonosporales</taxon>
        <taxon>Micromonosporaceae</taxon>
        <taxon>Actinoplanes</taxon>
    </lineage>
</organism>
<comment type="caution">
    <text evidence="1">The sequence shown here is derived from an EMBL/GenBank/DDBJ whole genome shotgun (WGS) entry which is preliminary data.</text>
</comment>